<accession>A0AAV5KLB9</accession>
<dbReference type="AlphaFoldDB" id="A0AAV5KLB9"/>
<keyword evidence="3" id="KW-0949">S-adenosyl-L-methionine</keyword>
<keyword evidence="1" id="KW-0489">Methyltransferase</keyword>
<dbReference type="Proteomes" id="UP001054252">
    <property type="component" value="Unassembled WGS sequence"/>
</dbReference>
<dbReference type="Gene3D" id="3.90.1410.10">
    <property type="entry name" value="set domain protein methyltransferase, domain 1"/>
    <property type="match status" value="1"/>
</dbReference>
<dbReference type="InterPro" id="IPR036464">
    <property type="entry name" value="Rubisco_LSMT_subst-bd_sf"/>
</dbReference>
<proteinExistence type="predicted"/>
<dbReference type="PANTHER" id="PTHR13271:SF34">
    <property type="entry name" value="N-LYSINE METHYLTRANSFERASE SETD6"/>
    <property type="match status" value="1"/>
</dbReference>
<reference evidence="4 5" key="1">
    <citation type="journal article" date="2021" name="Commun. Biol.">
        <title>The genome of Shorea leprosula (Dipterocarpaceae) highlights the ecological relevance of drought in aseasonal tropical rainforests.</title>
        <authorList>
            <person name="Ng K.K.S."/>
            <person name="Kobayashi M.J."/>
            <person name="Fawcett J.A."/>
            <person name="Hatakeyama M."/>
            <person name="Paape T."/>
            <person name="Ng C.H."/>
            <person name="Ang C.C."/>
            <person name="Tnah L.H."/>
            <person name="Lee C.T."/>
            <person name="Nishiyama T."/>
            <person name="Sese J."/>
            <person name="O'Brien M.J."/>
            <person name="Copetti D."/>
            <person name="Mohd Noor M.I."/>
            <person name="Ong R.C."/>
            <person name="Putra M."/>
            <person name="Sireger I.Z."/>
            <person name="Indrioko S."/>
            <person name="Kosugi Y."/>
            <person name="Izuno A."/>
            <person name="Isagi Y."/>
            <person name="Lee S.L."/>
            <person name="Shimizu K.K."/>
        </authorList>
    </citation>
    <scope>NUCLEOTIDE SEQUENCE [LARGE SCALE GENOMIC DNA]</scope>
    <source>
        <strain evidence="4">214</strain>
    </source>
</reference>
<dbReference type="SUPFAM" id="SSF82199">
    <property type="entry name" value="SET domain"/>
    <property type="match status" value="1"/>
</dbReference>
<evidence type="ECO:0000256" key="1">
    <source>
        <dbReference type="ARBA" id="ARBA00022603"/>
    </source>
</evidence>
<dbReference type="GO" id="GO:0032259">
    <property type="term" value="P:methylation"/>
    <property type="evidence" value="ECO:0007669"/>
    <property type="project" value="UniProtKB-KW"/>
</dbReference>
<evidence type="ECO:0000313" key="5">
    <source>
        <dbReference type="Proteomes" id="UP001054252"/>
    </source>
</evidence>
<dbReference type="EMBL" id="BPVZ01000069">
    <property type="protein sequence ID" value="GKV25407.1"/>
    <property type="molecule type" value="Genomic_DNA"/>
</dbReference>
<evidence type="ECO:0008006" key="6">
    <source>
        <dbReference type="Google" id="ProtNLM"/>
    </source>
</evidence>
<dbReference type="InterPro" id="IPR046341">
    <property type="entry name" value="SET_dom_sf"/>
</dbReference>
<comment type="caution">
    <text evidence="4">The sequence shown here is derived from an EMBL/GenBank/DDBJ whole genome shotgun (WGS) entry which is preliminary data.</text>
</comment>
<evidence type="ECO:0000256" key="2">
    <source>
        <dbReference type="ARBA" id="ARBA00022679"/>
    </source>
</evidence>
<organism evidence="4 5">
    <name type="scientific">Rubroshorea leprosula</name>
    <dbReference type="NCBI Taxonomy" id="152421"/>
    <lineage>
        <taxon>Eukaryota</taxon>
        <taxon>Viridiplantae</taxon>
        <taxon>Streptophyta</taxon>
        <taxon>Embryophyta</taxon>
        <taxon>Tracheophyta</taxon>
        <taxon>Spermatophyta</taxon>
        <taxon>Magnoliopsida</taxon>
        <taxon>eudicotyledons</taxon>
        <taxon>Gunneridae</taxon>
        <taxon>Pentapetalae</taxon>
        <taxon>rosids</taxon>
        <taxon>malvids</taxon>
        <taxon>Malvales</taxon>
        <taxon>Dipterocarpaceae</taxon>
        <taxon>Rubroshorea</taxon>
    </lineage>
</organism>
<protein>
    <recommendedName>
        <fullName evidence="6">Rubisco LSMT substrate-binding domain-containing protein</fullName>
    </recommendedName>
</protein>
<dbReference type="SUPFAM" id="SSF81822">
    <property type="entry name" value="RuBisCo LSMT C-terminal, substrate-binding domain"/>
    <property type="match status" value="1"/>
</dbReference>
<evidence type="ECO:0000256" key="3">
    <source>
        <dbReference type="ARBA" id="ARBA00022691"/>
    </source>
</evidence>
<dbReference type="GO" id="GO:0005634">
    <property type="term" value="C:nucleus"/>
    <property type="evidence" value="ECO:0007669"/>
    <property type="project" value="TreeGrafter"/>
</dbReference>
<keyword evidence="5" id="KW-1185">Reference proteome</keyword>
<dbReference type="PANTHER" id="PTHR13271">
    <property type="entry name" value="UNCHARACTERIZED PUTATIVE METHYLTRANSFERASE"/>
    <property type="match status" value="1"/>
</dbReference>
<name>A0AAV5KLB9_9ROSI</name>
<evidence type="ECO:0000313" key="4">
    <source>
        <dbReference type="EMBL" id="GKV25407.1"/>
    </source>
</evidence>
<dbReference type="InterPro" id="IPR050600">
    <property type="entry name" value="SETD3_SETD6_MTase"/>
</dbReference>
<sequence length="242" mass="27521">MVLEVIMVKDVKAGAEVFNTYGLLGNAALLHRYGFTEPDNPYDILNMDLELVLQWGLSLFSSRYCRGRLSLWRRLDYSGCVSQNSEYFEISSDGEPQIELLVLLYIILLPEDLYRKLDLTTSTAGNTNGCIDMILTKKHNSTQDNSSEMTKDLLLTESVCSSLLELADMRESFYGSSSINDDIEALKRCCPVERKLYHALMLRISERRILEKLRNYVVSAAGRARSPKTANTASRKKRLKKK</sequence>
<gene>
    <name evidence="4" type="ORF">SLEP1_g34853</name>
</gene>
<keyword evidence="2" id="KW-0808">Transferase</keyword>
<dbReference type="GO" id="GO:0016279">
    <property type="term" value="F:protein-lysine N-methyltransferase activity"/>
    <property type="evidence" value="ECO:0007669"/>
    <property type="project" value="TreeGrafter"/>
</dbReference>